<organism evidence="1 2">
    <name type="scientific">Chromobacterium violaceum</name>
    <dbReference type="NCBI Taxonomy" id="536"/>
    <lineage>
        <taxon>Bacteria</taxon>
        <taxon>Pseudomonadati</taxon>
        <taxon>Pseudomonadota</taxon>
        <taxon>Betaproteobacteria</taxon>
        <taxon>Neisseriales</taxon>
        <taxon>Chromobacteriaceae</taxon>
        <taxon>Chromobacterium</taxon>
    </lineage>
</organism>
<proteinExistence type="predicted"/>
<evidence type="ECO:0000313" key="1">
    <source>
        <dbReference type="EMBL" id="OVE49568.1"/>
    </source>
</evidence>
<dbReference type="EMBL" id="NHOO01000004">
    <property type="protein sequence ID" value="OVE49568.1"/>
    <property type="molecule type" value="Genomic_DNA"/>
</dbReference>
<reference evidence="1 2" key="1">
    <citation type="submission" date="2017-05" db="EMBL/GenBank/DDBJ databases">
        <title>Chromobacterium violaceum GHPS1 isolated from Hydrocarbon polluted soil in French Guiana display an awesome secondary metabolite arsenal and a battery of drug and heavy-metal-resistance and detoxification of xenobiotics proteins.</title>
        <authorList>
            <person name="Belbahri L."/>
        </authorList>
    </citation>
    <scope>NUCLEOTIDE SEQUENCE [LARGE SCALE GENOMIC DNA]</scope>
    <source>
        <strain evidence="1 2">GHPS1</strain>
    </source>
</reference>
<evidence type="ECO:0000313" key="2">
    <source>
        <dbReference type="Proteomes" id="UP000196342"/>
    </source>
</evidence>
<name>A0A202BDL5_CHRVL</name>
<sequence length="188" mass="21541">MMWSENSIAGALATEYFNRKYLVVVPNCNWTGYECDLLVVTNDLRIIDMEIKISRADLKADAKKEKWWHREFKGYADPVEHFKDGRLVSITRDRLTEDTTRPWPPKAWKHYYAMPAAMWTDDLIDALPSPMSGVLLLDRDKGGRLTISTRRRATPCREAGKIAAAQAVDIARLASLRMWNALKKQEAA</sequence>
<gene>
    <name evidence="1" type="ORF">CBW21_06015</name>
</gene>
<dbReference type="Proteomes" id="UP000196342">
    <property type="component" value="Unassembled WGS sequence"/>
</dbReference>
<dbReference type="AlphaFoldDB" id="A0A202BDL5"/>
<comment type="caution">
    <text evidence="1">The sequence shown here is derived from an EMBL/GenBank/DDBJ whole genome shotgun (WGS) entry which is preliminary data.</text>
</comment>
<protein>
    <submittedName>
        <fullName evidence="1">Uncharacterized protein</fullName>
    </submittedName>
</protein>
<keyword evidence="2" id="KW-1185">Reference proteome</keyword>
<accession>A0A202BDL5</accession>